<evidence type="ECO:0000256" key="17">
    <source>
        <dbReference type="PIRSR" id="PIRSR606309-3"/>
    </source>
</evidence>
<evidence type="ECO:0000256" key="3">
    <source>
        <dbReference type="ARBA" id="ARBA00020352"/>
    </source>
</evidence>
<keyword evidence="13 17" id="KW-0464">Manganese</keyword>
<name>I8T126_9GAMM</name>
<dbReference type="InterPro" id="IPR006054">
    <property type="entry name" value="DnaQ"/>
</dbReference>
<keyword evidence="9 18" id="KW-0378">Hydrolase</keyword>
<dbReference type="GO" id="GO:0003677">
    <property type="term" value="F:DNA binding"/>
    <property type="evidence" value="ECO:0007669"/>
    <property type="project" value="InterPro"/>
</dbReference>
<feature type="binding site" evidence="17">
    <location>
        <position position="158"/>
    </location>
    <ligand>
        <name>a divalent metal cation</name>
        <dbReference type="ChEBI" id="CHEBI:60240"/>
        <label>1</label>
        <note>catalytic</note>
    </ligand>
</feature>
<reference evidence="20 21" key="1">
    <citation type="journal article" date="2012" name="J. Bacteriol.">
        <title>Genome Sequence of n-Alkane-Degrading Hydrocarboniphaga effusa Strain AP103T (ATCC BAA-332T).</title>
        <authorList>
            <person name="Chang H.K."/>
            <person name="Zylstra G.J."/>
            <person name="Chae J.C."/>
        </authorList>
    </citation>
    <scope>NUCLEOTIDE SEQUENCE [LARGE SCALE GENOMIC DNA]</scope>
    <source>
        <strain evidence="20 21">AP103</strain>
    </source>
</reference>
<evidence type="ECO:0000256" key="15">
    <source>
        <dbReference type="PIRSR" id="PIRSR606309-1"/>
    </source>
</evidence>
<dbReference type="NCBIfam" id="TIGR01406">
    <property type="entry name" value="dnaQ_proteo"/>
    <property type="match status" value="1"/>
</dbReference>
<dbReference type="PANTHER" id="PTHR30231:SF41">
    <property type="entry name" value="DNA POLYMERASE III SUBUNIT EPSILON"/>
    <property type="match status" value="1"/>
</dbReference>
<keyword evidence="12 18" id="KW-0239">DNA-directed DNA polymerase</keyword>
<evidence type="ECO:0000256" key="6">
    <source>
        <dbReference type="ARBA" id="ARBA00022705"/>
    </source>
</evidence>
<dbReference type="Gene3D" id="3.30.420.10">
    <property type="entry name" value="Ribonuclease H-like superfamily/Ribonuclease H"/>
    <property type="match status" value="1"/>
</dbReference>
<evidence type="ECO:0000256" key="12">
    <source>
        <dbReference type="ARBA" id="ARBA00022932"/>
    </source>
</evidence>
<keyword evidence="7 18" id="KW-0540">Nuclease</keyword>
<dbReference type="GO" id="GO:0045004">
    <property type="term" value="P:DNA replication proofreading"/>
    <property type="evidence" value="ECO:0007669"/>
    <property type="project" value="TreeGrafter"/>
</dbReference>
<feature type="binding site" evidence="16">
    <location>
        <position position="158"/>
    </location>
    <ligand>
        <name>substrate</name>
    </ligand>
</feature>
<dbReference type="EC" id="2.7.7.7" evidence="2 18"/>
<comment type="cofactor">
    <cofactor evidence="17">
        <name>Mg(2+)</name>
        <dbReference type="ChEBI" id="CHEBI:18420"/>
    </cofactor>
    <cofactor evidence="17">
        <name>Mn(2+)</name>
        <dbReference type="ChEBI" id="CHEBI:29035"/>
    </cofactor>
    <text evidence="17">Binds 2 divalent metal cations. Magnesium or manganese.</text>
</comment>
<evidence type="ECO:0000256" key="11">
    <source>
        <dbReference type="ARBA" id="ARBA00022842"/>
    </source>
</evidence>
<dbReference type="Pfam" id="PF00929">
    <property type="entry name" value="RNase_T"/>
    <property type="match status" value="1"/>
</dbReference>
<dbReference type="FunFam" id="3.30.420.10:FF:000012">
    <property type="entry name" value="DNA polymerase III subunit epsilon"/>
    <property type="match status" value="1"/>
</dbReference>
<evidence type="ECO:0000259" key="19">
    <source>
        <dbReference type="SMART" id="SM00479"/>
    </source>
</evidence>
<feature type="binding site" evidence="17">
    <location>
        <position position="7"/>
    </location>
    <ligand>
        <name>a divalent metal cation</name>
        <dbReference type="ChEBI" id="CHEBI:60240"/>
        <label>1</label>
        <note>catalytic</note>
    </ligand>
</feature>
<dbReference type="GO" id="GO:0008408">
    <property type="term" value="F:3'-5' exonuclease activity"/>
    <property type="evidence" value="ECO:0007669"/>
    <property type="project" value="TreeGrafter"/>
</dbReference>
<dbReference type="InterPro" id="IPR036397">
    <property type="entry name" value="RNaseH_sf"/>
</dbReference>
<dbReference type="SMART" id="SM00479">
    <property type="entry name" value="EXOIII"/>
    <property type="match status" value="1"/>
</dbReference>
<evidence type="ECO:0000256" key="1">
    <source>
        <dbReference type="ARBA" id="ARBA00001936"/>
    </source>
</evidence>
<evidence type="ECO:0000256" key="18">
    <source>
        <dbReference type="RuleBase" id="RU364087"/>
    </source>
</evidence>
<keyword evidence="5 18" id="KW-0548">Nucleotidyltransferase</keyword>
<dbReference type="NCBIfam" id="TIGR00573">
    <property type="entry name" value="dnaq"/>
    <property type="match status" value="1"/>
</dbReference>
<keyword evidence="8 17" id="KW-0479">Metal-binding</keyword>
<dbReference type="GO" id="GO:0046872">
    <property type="term" value="F:metal ion binding"/>
    <property type="evidence" value="ECO:0007669"/>
    <property type="project" value="UniProtKB-KW"/>
</dbReference>
<comment type="catalytic activity">
    <reaction evidence="14 18">
        <text>DNA(n) + a 2'-deoxyribonucleoside 5'-triphosphate = DNA(n+1) + diphosphate</text>
        <dbReference type="Rhea" id="RHEA:22508"/>
        <dbReference type="Rhea" id="RHEA-COMP:17339"/>
        <dbReference type="Rhea" id="RHEA-COMP:17340"/>
        <dbReference type="ChEBI" id="CHEBI:33019"/>
        <dbReference type="ChEBI" id="CHEBI:61560"/>
        <dbReference type="ChEBI" id="CHEBI:173112"/>
        <dbReference type="EC" id="2.7.7.7"/>
    </reaction>
</comment>
<feature type="binding site" evidence="17">
    <location>
        <position position="9"/>
    </location>
    <ligand>
        <name>a divalent metal cation</name>
        <dbReference type="ChEBI" id="CHEBI:60240"/>
        <label>1</label>
        <note>catalytic</note>
    </ligand>
</feature>
<dbReference type="STRING" id="1172194.WQQ_40100"/>
<dbReference type="RefSeq" id="WP_007186945.1">
    <property type="nucleotide sequence ID" value="NZ_AKGD01000004.1"/>
</dbReference>
<protein>
    <recommendedName>
        <fullName evidence="3 18">DNA polymerase III subunit epsilon</fullName>
        <ecNumber evidence="2 18">2.7.7.7</ecNumber>
    </recommendedName>
</protein>
<keyword evidence="21" id="KW-1185">Reference proteome</keyword>
<evidence type="ECO:0000256" key="16">
    <source>
        <dbReference type="PIRSR" id="PIRSR606309-2"/>
    </source>
</evidence>
<dbReference type="InterPro" id="IPR006309">
    <property type="entry name" value="DnaQ_proteo"/>
</dbReference>
<dbReference type="PANTHER" id="PTHR30231">
    <property type="entry name" value="DNA POLYMERASE III SUBUNIT EPSILON"/>
    <property type="match status" value="1"/>
</dbReference>
<dbReference type="SUPFAM" id="SSF53098">
    <property type="entry name" value="Ribonuclease H-like"/>
    <property type="match status" value="1"/>
</dbReference>
<feature type="binding site" evidence="16">
    <location>
        <position position="7"/>
    </location>
    <ligand>
        <name>substrate</name>
    </ligand>
</feature>
<dbReference type="NCBIfam" id="NF004316">
    <property type="entry name" value="PRK05711.1"/>
    <property type="match status" value="1"/>
</dbReference>
<evidence type="ECO:0000256" key="13">
    <source>
        <dbReference type="ARBA" id="ARBA00023211"/>
    </source>
</evidence>
<gene>
    <name evidence="18" type="primary">dnaQ</name>
    <name evidence="20" type="ORF">WQQ_40100</name>
</gene>
<dbReference type="GO" id="GO:0005829">
    <property type="term" value="C:cytosol"/>
    <property type="evidence" value="ECO:0007669"/>
    <property type="project" value="TreeGrafter"/>
</dbReference>
<feature type="domain" description="Exonuclease" evidence="19">
    <location>
        <begin position="2"/>
        <end position="175"/>
    </location>
</feature>
<evidence type="ECO:0000256" key="4">
    <source>
        <dbReference type="ARBA" id="ARBA00022679"/>
    </source>
</evidence>
<evidence type="ECO:0000256" key="5">
    <source>
        <dbReference type="ARBA" id="ARBA00022695"/>
    </source>
</evidence>
<dbReference type="CDD" id="cd06131">
    <property type="entry name" value="DNA_pol_III_epsilon_Ecoli_like"/>
    <property type="match status" value="1"/>
</dbReference>
<evidence type="ECO:0000256" key="7">
    <source>
        <dbReference type="ARBA" id="ARBA00022722"/>
    </source>
</evidence>
<evidence type="ECO:0000313" key="21">
    <source>
        <dbReference type="Proteomes" id="UP000003704"/>
    </source>
</evidence>
<dbReference type="OrthoDB" id="9804290at2"/>
<accession>I8T126</accession>
<evidence type="ECO:0000256" key="10">
    <source>
        <dbReference type="ARBA" id="ARBA00022839"/>
    </source>
</evidence>
<keyword evidence="6 18" id="KW-0235">DNA replication</keyword>
<feature type="binding site" evidence="16">
    <location>
        <position position="9"/>
    </location>
    <ligand>
        <name>substrate</name>
    </ligand>
</feature>
<dbReference type="InterPro" id="IPR012337">
    <property type="entry name" value="RNaseH-like_sf"/>
</dbReference>
<sequence>MRQIVLDTETTGLEVIQGHRVIEIGCVELVNRRPTNNDFHRYIHPDDKDIDPGAEQVHGISMAFLADKPKFVELGRELWDYLAGSELVIHNAAFDIGFLDAEFQRLGINRKLSEVCSVVDTVALARRLHPGQKVNLDALCRRYAVDASHRDFHGALLDARLLADVYLAMTGGQSALGLDDSSAQAGAQRRSRFVELLGAIEAPLRVIRVGENEQAAHLDRLKTIDKKSGGKLIWADELPPAVH</sequence>
<feature type="active site" description="Proton acceptor" evidence="15">
    <location>
        <position position="153"/>
    </location>
</feature>
<keyword evidence="11 17" id="KW-0460">Magnesium</keyword>
<evidence type="ECO:0000256" key="14">
    <source>
        <dbReference type="ARBA" id="ARBA00049244"/>
    </source>
</evidence>
<comment type="cofactor">
    <cofactor evidence="1 18">
        <name>Mn(2+)</name>
        <dbReference type="ChEBI" id="CHEBI:29035"/>
    </cofactor>
</comment>
<dbReference type="PATRIC" id="fig|1172194.4.peg.3894"/>
<evidence type="ECO:0000256" key="2">
    <source>
        <dbReference type="ARBA" id="ARBA00012417"/>
    </source>
</evidence>
<evidence type="ECO:0000256" key="9">
    <source>
        <dbReference type="ARBA" id="ARBA00022801"/>
    </source>
</evidence>
<organism evidence="20 21">
    <name type="scientific">Hydrocarboniphaga effusa AP103</name>
    <dbReference type="NCBI Taxonomy" id="1172194"/>
    <lineage>
        <taxon>Bacteria</taxon>
        <taxon>Pseudomonadati</taxon>
        <taxon>Pseudomonadota</taxon>
        <taxon>Gammaproteobacteria</taxon>
        <taxon>Nevskiales</taxon>
        <taxon>Nevskiaceae</taxon>
        <taxon>Hydrocarboniphaga</taxon>
    </lineage>
</organism>
<feature type="binding site" evidence="16">
    <location>
        <position position="58"/>
    </location>
    <ligand>
        <name>substrate</name>
    </ligand>
</feature>
<evidence type="ECO:0000256" key="8">
    <source>
        <dbReference type="ARBA" id="ARBA00022723"/>
    </source>
</evidence>
<comment type="function">
    <text evidence="18">DNA polymerase III is a complex, multichain enzyme responsible for most of the replicative synthesis in bacteria. The epsilon subunit contain the editing function and is a proofreading 3'-5' exonuclease.</text>
</comment>
<dbReference type="GO" id="GO:0003887">
    <property type="term" value="F:DNA-directed DNA polymerase activity"/>
    <property type="evidence" value="ECO:0007669"/>
    <property type="project" value="UniProtKB-KW"/>
</dbReference>
<proteinExistence type="predicted"/>
<keyword evidence="10 18" id="KW-0269">Exonuclease</keyword>
<dbReference type="Proteomes" id="UP000003704">
    <property type="component" value="Unassembled WGS sequence"/>
</dbReference>
<comment type="caution">
    <text evidence="20">The sequence shown here is derived from an EMBL/GenBank/DDBJ whole genome shotgun (WGS) entry which is preliminary data.</text>
</comment>
<comment type="subunit">
    <text evidence="18">DNA polymerase III contains a core (composed of alpha, epsilon and theta chains) that associates with a tau subunit. This core dimerizes to form the POLIII' complex. PolIII' associates with the gamma complex (composed of gamma, delta, delta', psi and chi chains) and with the beta chain to form the complete DNA polymerase III complex.</text>
</comment>
<keyword evidence="4 18" id="KW-0808">Transferase</keyword>
<dbReference type="InterPro" id="IPR013520">
    <property type="entry name" value="Ribonucl_H"/>
</dbReference>
<evidence type="ECO:0000313" key="20">
    <source>
        <dbReference type="EMBL" id="EIT67575.1"/>
    </source>
</evidence>
<dbReference type="AlphaFoldDB" id="I8T126"/>
<dbReference type="EMBL" id="AKGD01000004">
    <property type="protein sequence ID" value="EIT67575.1"/>
    <property type="molecule type" value="Genomic_DNA"/>
</dbReference>